<protein>
    <submittedName>
        <fullName evidence="8">(wild Malaysian banana) hypothetical protein</fullName>
    </submittedName>
</protein>
<evidence type="ECO:0000313" key="8">
    <source>
        <dbReference type="EMBL" id="CAG1837919.1"/>
    </source>
</evidence>
<dbReference type="PANTHER" id="PTHR33541:SF11">
    <property type="entry name" value="PROTEIN BIG GRAIN 1-LIKE E"/>
    <property type="match status" value="1"/>
</dbReference>
<dbReference type="EnsemblPlants" id="Ma05_t08640.1">
    <property type="protein sequence ID" value="Ma05_p08640.1"/>
    <property type="gene ID" value="Ma05_g08640"/>
</dbReference>
<accession>A0A804J2D5</accession>
<comment type="subcellular location">
    <subcellularLocation>
        <location evidence="1">Cell membrane</location>
    </subcellularLocation>
</comment>
<feature type="region of interest" description="Disordered" evidence="7">
    <location>
        <begin position="104"/>
        <end position="146"/>
    </location>
</feature>
<gene>
    <name evidence="8" type="ORF">GSMUA_260960.1</name>
</gene>
<reference evidence="9" key="2">
    <citation type="submission" date="2021-05" db="UniProtKB">
        <authorList>
            <consortium name="EnsemblPlants"/>
        </authorList>
    </citation>
    <scope>IDENTIFICATION</scope>
    <source>
        <strain evidence="9">subsp. malaccensis</strain>
    </source>
</reference>
<evidence type="ECO:0000256" key="5">
    <source>
        <dbReference type="ARBA" id="ARBA00023136"/>
    </source>
</evidence>
<evidence type="ECO:0000256" key="3">
    <source>
        <dbReference type="ARBA" id="ARBA00022448"/>
    </source>
</evidence>
<dbReference type="GO" id="GO:0009734">
    <property type="term" value="P:auxin-activated signaling pathway"/>
    <property type="evidence" value="ECO:0007669"/>
    <property type="project" value="UniProtKB-KW"/>
</dbReference>
<dbReference type="GO" id="GO:0005886">
    <property type="term" value="C:plasma membrane"/>
    <property type="evidence" value="ECO:0007669"/>
    <property type="project" value="UniProtKB-SubCell"/>
</dbReference>
<evidence type="ECO:0000256" key="2">
    <source>
        <dbReference type="ARBA" id="ARBA00010067"/>
    </source>
</evidence>
<evidence type="ECO:0000256" key="4">
    <source>
        <dbReference type="ARBA" id="ARBA00022475"/>
    </source>
</evidence>
<reference evidence="8" key="1">
    <citation type="submission" date="2021-03" db="EMBL/GenBank/DDBJ databases">
        <authorList>
            <consortium name="Genoscope - CEA"/>
            <person name="William W."/>
        </authorList>
    </citation>
    <scope>NUCLEOTIDE SEQUENCE</scope>
    <source>
        <strain evidence="8">Doubled-haploid Pahang</strain>
    </source>
</reference>
<sequence length="241" mass="26850">MTKAHRQGDSDEIEVFEATRYFSGGIGTCEGLGLQGSTREERVSWGAGRRSLDTLRAILPGRSRKADDQCKEKKKNKQRSSPGGKLASFLISLFKQTISRKKSQFKDRRFEEMHTGRRRSSVSCSQTVRSNELDYSNSKPSGHQIKPAHFSSHREAWYERAKSMDGYPENKWVIDGVANGQDKEELSMPTEDDGGWSESSSDLFELNTFHLASDPFTDLPVYGSPNSDTLERAASIAGAAS</sequence>
<keyword evidence="3" id="KW-0813">Transport</keyword>
<organism evidence="9 10">
    <name type="scientific">Musa acuminata subsp. malaccensis</name>
    <name type="common">Wild banana</name>
    <name type="synonym">Musa malaccensis</name>
    <dbReference type="NCBI Taxonomy" id="214687"/>
    <lineage>
        <taxon>Eukaryota</taxon>
        <taxon>Viridiplantae</taxon>
        <taxon>Streptophyta</taxon>
        <taxon>Embryophyta</taxon>
        <taxon>Tracheophyta</taxon>
        <taxon>Spermatophyta</taxon>
        <taxon>Magnoliopsida</taxon>
        <taxon>Liliopsida</taxon>
        <taxon>Zingiberales</taxon>
        <taxon>Musaceae</taxon>
        <taxon>Musa</taxon>
    </lineage>
</organism>
<dbReference type="PANTHER" id="PTHR33541">
    <property type="entry name" value="PROTEIN BIG GRAIN 1-LIKE A-RELATED"/>
    <property type="match status" value="1"/>
</dbReference>
<keyword evidence="6" id="KW-0927">Auxin signaling pathway</keyword>
<evidence type="ECO:0000256" key="7">
    <source>
        <dbReference type="SAM" id="MobiDB-lite"/>
    </source>
</evidence>
<keyword evidence="5" id="KW-0472">Membrane</keyword>
<evidence type="ECO:0000256" key="1">
    <source>
        <dbReference type="ARBA" id="ARBA00004236"/>
    </source>
</evidence>
<dbReference type="Gramene" id="Ma05_t08640.1">
    <property type="protein sequence ID" value="Ma05_p08640.1"/>
    <property type="gene ID" value="Ma05_g08640"/>
</dbReference>
<dbReference type="InterPro" id="IPR039621">
    <property type="entry name" value="BG1-like"/>
</dbReference>
<feature type="compositionally biased region" description="Basic and acidic residues" evidence="7">
    <location>
        <begin position="104"/>
        <end position="115"/>
    </location>
</feature>
<dbReference type="EMBL" id="HG996470">
    <property type="protein sequence ID" value="CAG1837919.1"/>
    <property type="molecule type" value="Genomic_DNA"/>
</dbReference>
<evidence type="ECO:0000256" key="6">
    <source>
        <dbReference type="ARBA" id="ARBA00023294"/>
    </source>
</evidence>
<keyword evidence="10" id="KW-1185">Reference proteome</keyword>
<proteinExistence type="inferred from homology"/>
<comment type="similarity">
    <text evidence="2">Belongs to the BIG GRAIN 1 (BG1) plant protein family.</text>
</comment>
<evidence type="ECO:0000313" key="9">
    <source>
        <dbReference type="EnsemblPlants" id="Ma05_p08640.1"/>
    </source>
</evidence>
<name>A0A804J2D5_MUSAM</name>
<keyword evidence="4" id="KW-1003">Cell membrane</keyword>
<dbReference type="Proteomes" id="UP000012960">
    <property type="component" value="Unplaced"/>
</dbReference>
<evidence type="ECO:0000313" key="10">
    <source>
        <dbReference type="Proteomes" id="UP000012960"/>
    </source>
</evidence>
<dbReference type="AlphaFoldDB" id="A0A804J2D5"/>
<feature type="region of interest" description="Disordered" evidence="7">
    <location>
        <begin position="60"/>
        <end position="84"/>
    </location>
</feature>
<feature type="compositionally biased region" description="Polar residues" evidence="7">
    <location>
        <begin position="121"/>
        <end position="141"/>
    </location>
</feature>
<dbReference type="OrthoDB" id="1871242at2759"/>